<dbReference type="GO" id="GO:0097367">
    <property type="term" value="F:carbohydrate derivative binding"/>
    <property type="evidence" value="ECO:0007669"/>
    <property type="project" value="InterPro"/>
</dbReference>
<dbReference type="OrthoDB" id="3812176at2"/>
<comment type="caution">
    <text evidence="2">The sequence shown here is derived from an EMBL/GenBank/DDBJ whole genome shotgun (WGS) entry which is preliminary data.</text>
</comment>
<dbReference type="InterPro" id="IPR046348">
    <property type="entry name" value="SIS_dom_sf"/>
</dbReference>
<reference evidence="3" key="1">
    <citation type="journal article" date="2014" name="Genome Announc.">
        <title>Genome Sequence of Arthrobacter siccitolerans 4J27, a Xeroprotectant-Producing Desiccation-Tolerant Microorganism.</title>
        <authorList>
            <person name="Manzanera M."/>
            <person name="Santa-Cruz-Calvo L."/>
            <person name="Vilchez J.I."/>
            <person name="Garcia-Fontana C."/>
            <person name="Silva-Castro G.A."/>
            <person name="Calvo C."/>
            <person name="Gonzalez-Lopez J."/>
        </authorList>
    </citation>
    <scope>NUCLEOTIDE SEQUENCE [LARGE SCALE GENOMIC DNA]</scope>
    <source>
        <strain evidence="3">4J27</strain>
    </source>
</reference>
<dbReference type="GO" id="GO:0003677">
    <property type="term" value="F:DNA binding"/>
    <property type="evidence" value="ECO:0007669"/>
    <property type="project" value="InterPro"/>
</dbReference>
<dbReference type="RefSeq" id="WP_050053758.1">
    <property type="nucleotide sequence ID" value="NZ_CAQI01000029.1"/>
</dbReference>
<dbReference type="InterPro" id="IPR000281">
    <property type="entry name" value="HTH_RpiR"/>
</dbReference>
<dbReference type="Pfam" id="PF01418">
    <property type="entry name" value="HTH_6"/>
    <property type="match status" value="1"/>
</dbReference>
<evidence type="ECO:0000259" key="1">
    <source>
        <dbReference type="PROSITE" id="PS51071"/>
    </source>
</evidence>
<dbReference type="SUPFAM" id="SSF46689">
    <property type="entry name" value="Homeodomain-like"/>
    <property type="match status" value="1"/>
</dbReference>
<dbReference type="GO" id="GO:1901135">
    <property type="term" value="P:carbohydrate derivative metabolic process"/>
    <property type="evidence" value="ECO:0007669"/>
    <property type="project" value="InterPro"/>
</dbReference>
<dbReference type="STRING" id="861266.ARTSIC4J27_634"/>
<dbReference type="Gene3D" id="1.10.10.10">
    <property type="entry name" value="Winged helix-like DNA-binding domain superfamily/Winged helix DNA-binding domain"/>
    <property type="match status" value="1"/>
</dbReference>
<dbReference type="InterPro" id="IPR009057">
    <property type="entry name" value="Homeodomain-like_sf"/>
</dbReference>
<feature type="domain" description="HTH rpiR-type" evidence="1">
    <location>
        <begin position="1"/>
        <end position="75"/>
    </location>
</feature>
<dbReference type="PANTHER" id="PTHR30514:SF18">
    <property type="entry name" value="RPIR-FAMILY TRANSCRIPTIONAL REGULATOR"/>
    <property type="match status" value="1"/>
</dbReference>
<sequence length="280" mass="31088">MSFKAVVASSTVRLSASEERVMNVLLGDDMSGIPAAEVAERASTHESTVVRLAKKLGYRGYPDLRNDLRTDESTSEDHQVKIMRTESGYDLSAFVADEIRALKRLPHFVSQEDLDAAALTLHESSTVYLFSRDDEKPTRDLLARRLRRLGLTTVTLGTTPKDLAERFISFDEHSTLIALALREAPGQLPTLVSEAARRGGKSILISDVPGYRFRPSPDHLITARRGDDTEYRTQVIPVVLAYALQLAIFHLEPTKYKAVRDGVDDLTRLLGGADEIPLRT</sequence>
<dbReference type="Proteomes" id="UP000035722">
    <property type="component" value="Unassembled WGS sequence"/>
</dbReference>
<dbReference type="SUPFAM" id="SSF53697">
    <property type="entry name" value="SIS domain"/>
    <property type="match status" value="1"/>
</dbReference>
<name>A0A024GXL5_9MICC</name>
<dbReference type="AlphaFoldDB" id="A0A024GXL5"/>
<dbReference type="InterPro" id="IPR036388">
    <property type="entry name" value="WH-like_DNA-bd_sf"/>
</dbReference>
<dbReference type="GO" id="GO:0003700">
    <property type="term" value="F:DNA-binding transcription factor activity"/>
    <property type="evidence" value="ECO:0007669"/>
    <property type="project" value="InterPro"/>
</dbReference>
<accession>A0A024GXL5</accession>
<dbReference type="PANTHER" id="PTHR30514">
    <property type="entry name" value="GLUCOKINASE"/>
    <property type="match status" value="1"/>
</dbReference>
<dbReference type="PROSITE" id="PS51071">
    <property type="entry name" value="HTH_RPIR"/>
    <property type="match status" value="1"/>
</dbReference>
<dbReference type="Gene3D" id="3.40.50.10490">
    <property type="entry name" value="Glucose-6-phosphate isomerase like protein, domain 1"/>
    <property type="match status" value="1"/>
</dbReference>
<organism evidence="2 3">
    <name type="scientific">Pseudarthrobacter siccitolerans</name>
    <dbReference type="NCBI Taxonomy" id="861266"/>
    <lineage>
        <taxon>Bacteria</taxon>
        <taxon>Bacillati</taxon>
        <taxon>Actinomycetota</taxon>
        <taxon>Actinomycetes</taxon>
        <taxon>Micrococcales</taxon>
        <taxon>Micrococcaceae</taxon>
        <taxon>Pseudarthrobacter</taxon>
    </lineage>
</organism>
<evidence type="ECO:0000313" key="2">
    <source>
        <dbReference type="EMBL" id="CCQ44705.1"/>
    </source>
</evidence>
<dbReference type="InterPro" id="IPR047640">
    <property type="entry name" value="RpiR-like"/>
</dbReference>
<evidence type="ECO:0000313" key="3">
    <source>
        <dbReference type="Proteomes" id="UP000035722"/>
    </source>
</evidence>
<gene>
    <name evidence="2" type="ORF">ARTSIC4J27_634</name>
</gene>
<protein>
    <submittedName>
        <fullName evidence="2">Helix-turn-helix domain, rpiR family protein</fullName>
    </submittedName>
</protein>
<dbReference type="EMBL" id="CAQI01000029">
    <property type="protein sequence ID" value="CCQ44705.1"/>
    <property type="molecule type" value="Genomic_DNA"/>
</dbReference>
<proteinExistence type="predicted"/>
<keyword evidence="3" id="KW-1185">Reference proteome</keyword>